<keyword evidence="2" id="KW-0489">Methyltransferase</keyword>
<dbReference type="Pfam" id="PF10119">
    <property type="entry name" value="MethyTransf_Reg"/>
    <property type="match status" value="1"/>
</dbReference>
<sequence>MTDWTSGYVADIGYTYGCYDLLNPLRVKLALLKVGVVLPQTGTACELGFGQGVSANVHAAASATQWYGTDFNPAQAGYAQELAACVEDGPQLFDQSFAEFCSRTDLPDFDFIGLHGIWSWISDENRAIIVDFVRRKLKVGGVMYVSYNTQPGFAAMVPMRNLMTQHAAMMSPPGAGVVARVESAMEFANKLIATNPLFSRINPQVTERLKVMKDQDRNYLAHEYFNRDWQPMSFSDMAGWLADAKMDFACSATYSELVHTLNVTPEQRAMLNEIPDTVLRESVYDFMINQMFRRDYWVKGKRRLQPMEYVEQVRELHVVLCEPASIFKPVINGALGEAQLNESIYLPIVDLMADHAVRTLGEIEQSLQSKGITLNQVHEACLLLVSKGAMAVAQSPAATALRRPHTDRLNQRLLRQARGGSEVTMLASPVTGSGVPVARIRQLFISAVIDGKESPQEWAQHAWHLIKSSQQNMSKQDGTPLSDEEQLLELNTQAIEFRDNRLALLRALGIV</sequence>
<dbReference type="AlphaFoldDB" id="A0A843SGH5"/>
<organism evidence="2 3">
    <name type="scientific">Rugamonas rivuli</name>
    <dbReference type="NCBI Taxonomy" id="2743358"/>
    <lineage>
        <taxon>Bacteria</taxon>
        <taxon>Pseudomonadati</taxon>
        <taxon>Pseudomonadota</taxon>
        <taxon>Betaproteobacteria</taxon>
        <taxon>Burkholderiales</taxon>
        <taxon>Oxalobacteraceae</taxon>
        <taxon>Telluria group</taxon>
        <taxon>Rugamonas</taxon>
    </lineage>
</organism>
<dbReference type="GO" id="GO:0032259">
    <property type="term" value="P:methylation"/>
    <property type="evidence" value="ECO:0007669"/>
    <property type="project" value="UniProtKB-KW"/>
</dbReference>
<protein>
    <submittedName>
        <fullName evidence="2">Methyltransferase</fullName>
    </submittedName>
</protein>
<feature type="domain" description="Methyltransferase regulatory" evidence="1">
    <location>
        <begin position="216"/>
        <end position="299"/>
    </location>
</feature>
<dbReference type="RefSeq" id="WP_152803677.1">
    <property type="nucleotide sequence ID" value="NZ_WHUF01000002.1"/>
</dbReference>
<comment type="caution">
    <text evidence="2">The sequence shown here is derived from an EMBL/GenBank/DDBJ whole genome shotgun (WGS) entry which is preliminary data.</text>
</comment>
<dbReference type="Proteomes" id="UP000444318">
    <property type="component" value="Unassembled WGS sequence"/>
</dbReference>
<reference evidence="2 3" key="1">
    <citation type="submission" date="2019-10" db="EMBL/GenBank/DDBJ databases">
        <title>Two novel species isolated from a subtropical stream in China.</title>
        <authorList>
            <person name="Lu H."/>
        </authorList>
    </citation>
    <scope>NUCLEOTIDE SEQUENCE [LARGE SCALE GENOMIC DNA]</scope>
    <source>
        <strain evidence="2 3">FT103W</strain>
    </source>
</reference>
<name>A0A843SGH5_9BURK</name>
<accession>A0A843SGH5</accession>
<evidence type="ECO:0000313" key="2">
    <source>
        <dbReference type="EMBL" id="MQA19747.1"/>
    </source>
</evidence>
<dbReference type="InterPro" id="IPR018773">
    <property type="entry name" value="MeTrfase_reg_dom_prd"/>
</dbReference>
<dbReference type="GO" id="GO:0008168">
    <property type="term" value="F:methyltransferase activity"/>
    <property type="evidence" value="ECO:0007669"/>
    <property type="project" value="UniProtKB-KW"/>
</dbReference>
<proteinExistence type="predicted"/>
<dbReference type="Gene3D" id="3.40.50.150">
    <property type="entry name" value="Vaccinia Virus protein VP39"/>
    <property type="match status" value="1"/>
</dbReference>
<evidence type="ECO:0000313" key="3">
    <source>
        <dbReference type="Proteomes" id="UP000444318"/>
    </source>
</evidence>
<dbReference type="InterPro" id="IPR029063">
    <property type="entry name" value="SAM-dependent_MTases_sf"/>
</dbReference>
<dbReference type="EMBL" id="WHUF01000002">
    <property type="protein sequence ID" value="MQA19747.1"/>
    <property type="molecule type" value="Genomic_DNA"/>
</dbReference>
<dbReference type="CDD" id="cd02440">
    <property type="entry name" value="AdoMet_MTases"/>
    <property type="match status" value="1"/>
</dbReference>
<evidence type="ECO:0000259" key="1">
    <source>
        <dbReference type="Pfam" id="PF10119"/>
    </source>
</evidence>
<keyword evidence="2" id="KW-0808">Transferase</keyword>
<gene>
    <name evidence="2" type="ORF">GEV01_09535</name>
</gene>
<dbReference type="SUPFAM" id="SSF53335">
    <property type="entry name" value="S-adenosyl-L-methionine-dependent methyltransferases"/>
    <property type="match status" value="1"/>
</dbReference>
<keyword evidence="3" id="KW-1185">Reference proteome</keyword>